<comment type="subunit">
    <text evidence="11">Dimer of alpha and beta chains. A typical microtubule is a hollow water-filled tube with an outer diameter of 25 nm and an inner diameter of 15 nM. Alpha-beta heterodimers associate head-to-tail to form protofilaments running lengthwise along the microtubule wall with the beta-tubulin subunit facing the microtubule plus end conferring a structural polarity. Microtubules usually have 13 protofilaments but different protofilament numbers can be found in some organisms and specialized cells.</text>
</comment>
<evidence type="ECO:0000259" key="13">
    <source>
        <dbReference type="SMART" id="SM00865"/>
    </source>
</evidence>
<reference evidence="14" key="2">
    <citation type="submission" date="2004-02" db="EMBL/GenBank/DDBJ databases">
        <authorList>
            <consortium name="Genoscope"/>
            <consortium name="Whitehead Institute Centre for Genome Research"/>
        </authorList>
    </citation>
    <scope>NUCLEOTIDE SEQUENCE</scope>
</reference>
<comment type="catalytic activity">
    <reaction evidence="10">
        <text>GTP + H2O = GDP + phosphate + H(+)</text>
        <dbReference type="Rhea" id="RHEA:19669"/>
        <dbReference type="ChEBI" id="CHEBI:15377"/>
        <dbReference type="ChEBI" id="CHEBI:15378"/>
        <dbReference type="ChEBI" id="CHEBI:37565"/>
        <dbReference type="ChEBI" id="CHEBI:43474"/>
        <dbReference type="ChEBI" id="CHEBI:58189"/>
    </reaction>
    <physiologicalReaction direction="left-to-right" evidence="10">
        <dbReference type="Rhea" id="RHEA:19670"/>
    </physiologicalReaction>
</comment>
<keyword evidence="4" id="KW-0963">Cytoplasm</keyword>
<dbReference type="GO" id="GO:0005874">
    <property type="term" value="C:microtubule"/>
    <property type="evidence" value="ECO:0007669"/>
    <property type="project" value="UniProtKB-KW"/>
</dbReference>
<dbReference type="FunFam" id="1.10.287.600:FF:000005">
    <property type="entry name" value="Tubulin alpha chain"/>
    <property type="match status" value="1"/>
</dbReference>
<dbReference type="InterPro" id="IPR000217">
    <property type="entry name" value="Tubulin"/>
</dbReference>
<dbReference type="PRINTS" id="PR01161">
    <property type="entry name" value="TUBULIN"/>
</dbReference>
<evidence type="ECO:0000256" key="11">
    <source>
        <dbReference type="RuleBase" id="RU000352"/>
    </source>
</evidence>
<dbReference type="Gene3D" id="1.10.287.600">
    <property type="entry name" value="Helix hairpin bin"/>
    <property type="match status" value="1"/>
</dbReference>
<accession>Q4S6A2</accession>
<evidence type="ECO:0000256" key="1">
    <source>
        <dbReference type="ARBA" id="ARBA00001946"/>
    </source>
</evidence>
<dbReference type="GO" id="GO:0016787">
    <property type="term" value="F:hydrolase activity"/>
    <property type="evidence" value="ECO:0007669"/>
    <property type="project" value="UniProtKB-KW"/>
</dbReference>
<reference evidence="14" key="1">
    <citation type="journal article" date="2004" name="Nature">
        <title>Genome duplication in the teleost fish Tetraodon nigroviridis reveals the early vertebrate proto-karyotype.</title>
        <authorList>
            <person name="Jaillon O."/>
            <person name="Aury J.-M."/>
            <person name="Brunet F."/>
            <person name="Petit J.-L."/>
            <person name="Stange-Thomann N."/>
            <person name="Mauceli E."/>
            <person name="Bouneau L."/>
            <person name="Fischer C."/>
            <person name="Ozouf-Costaz C."/>
            <person name="Bernot A."/>
            <person name="Nicaud S."/>
            <person name="Jaffe D."/>
            <person name="Fisher S."/>
            <person name="Lutfalla G."/>
            <person name="Dossat C."/>
            <person name="Segurens B."/>
            <person name="Dasilva C."/>
            <person name="Salanoubat M."/>
            <person name="Levy M."/>
            <person name="Boudet N."/>
            <person name="Castellano S."/>
            <person name="Anthouard V."/>
            <person name="Jubin C."/>
            <person name="Castelli V."/>
            <person name="Katinka M."/>
            <person name="Vacherie B."/>
            <person name="Biemont C."/>
            <person name="Skalli Z."/>
            <person name="Cattolico L."/>
            <person name="Poulain J."/>
            <person name="De Berardinis V."/>
            <person name="Cruaud C."/>
            <person name="Duprat S."/>
            <person name="Brottier P."/>
            <person name="Coutanceau J.-P."/>
            <person name="Gouzy J."/>
            <person name="Parra G."/>
            <person name="Lardier G."/>
            <person name="Chapple C."/>
            <person name="McKernan K.J."/>
            <person name="McEwan P."/>
            <person name="Bosak S."/>
            <person name="Kellis M."/>
            <person name="Volff J.-N."/>
            <person name="Guigo R."/>
            <person name="Zody M.C."/>
            <person name="Mesirov J."/>
            <person name="Lindblad-Toh K."/>
            <person name="Birren B."/>
            <person name="Nusbaum C."/>
            <person name="Kahn D."/>
            <person name="Robinson-Rechavi M."/>
            <person name="Laudet V."/>
            <person name="Schachter V."/>
            <person name="Quetier F."/>
            <person name="Saurin W."/>
            <person name="Scarpelli C."/>
            <person name="Wincker P."/>
            <person name="Lander E.S."/>
            <person name="Weissenbach J."/>
            <person name="Roest Crollius H."/>
        </authorList>
    </citation>
    <scope>NUCLEOTIDE SEQUENCE [LARGE SCALE GENOMIC DNA]</scope>
</reference>
<dbReference type="SMART" id="SM00864">
    <property type="entry name" value="Tubulin"/>
    <property type="match status" value="1"/>
</dbReference>
<organism evidence="14">
    <name type="scientific">Tetraodon nigroviridis</name>
    <name type="common">Spotted green pufferfish</name>
    <name type="synonym">Chelonodon nigroviridis</name>
    <dbReference type="NCBI Taxonomy" id="99883"/>
    <lineage>
        <taxon>Eukaryota</taxon>
        <taxon>Metazoa</taxon>
        <taxon>Chordata</taxon>
        <taxon>Craniata</taxon>
        <taxon>Vertebrata</taxon>
        <taxon>Euteleostomi</taxon>
        <taxon>Actinopterygii</taxon>
        <taxon>Neopterygii</taxon>
        <taxon>Teleostei</taxon>
        <taxon>Neoteleostei</taxon>
        <taxon>Acanthomorphata</taxon>
        <taxon>Eupercaria</taxon>
        <taxon>Tetraodontiformes</taxon>
        <taxon>Tetradontoidea</taxon>
        <taxon>Tetraodontidae</taxon>
        <taxon>Tetraodon</taxon>
    </lineage>
</organism>
<proteinExistence type="inferred from homology"/>
<comment type="cofactor">
    <cofactor evidence="1">
        <name>Mg(2+)</name>
        <dbReference type="ChEBI" id="CHEBI:18420"/>
    </cofactor>
</comment>
<dbReference type="PANTHER" id="PTHR11588">
    <property type="entry name" value="TUBULIN"/>
    <property type="match status" value="1"/>
</dbReference>
<gene>
    <name evidence="14" type="ORF">GSTENG00023377001</name>
</gene>
<dbReference type="FunFam" id="3.30.1330.20:FF:000027">
    <property type="entry name" value="Tubulin alpha chain"/>
    <property type="match status" value="1"/>
</dbReference>
<dbReference type="InterPro" id="IPR002452">
    <property type="entry name" value="Alpha_tubulin"/>
</dbReference>
<dbReference type="InterPro" id="IPR017975">
    <property type="entry name" value="Tubulin_CS"/>
</dbReference>
<dbReference type="InterPro" id="IPR003008">
    <property type="entry name" value="Tubulin_FtsZ_GTPase"/>
</dbReference>
<dbReference type="SUPFAM" id="SSF55307">
    <property type="entry name" value="Tubulin C-terminal domain-like"/>
    <property type="match status" value="1"/>
</dbReference>
<evidence type="ECO:0000256" key="8">
    <source>
        <dbReference type="ARBA" id="ARBA00023134"/>
    </source>
</evidence>
<dbReference type="GO" id="GO:0005525">
    <property type="term" value="F:GTP binding"/>
    <property type="evidence" value="ECO:0007669"/>
    <property type="project" value="UniProtKB-UniRule"/>
</dbReference>
<evidence type="ECO:0000256" key="5">
    <source>
        <dbReference type="ARBA" id="ARBA00022701"/>
    </source>
</evidence>
<evidence type="ECO:0000313" key="14">
    <source>
        <dbReference type="EMBL" id="CAG03830.1"/>
    </source>
</evidence>
<dbReference type="Pfam" id="PF00091">
    <property type="entry name" value="Tubulin"/>
    <property type="match status" value="1"/>
</dbReference>
<dbReference type="InterPro" id="IPR018316">
    <property type="entry name" value="Tubulin/FtsZ_2-layer-sand-dom"/>
</dbReference>
<dbReference type="PRINTS" id="PR01162">
    <property type="entry name" value="ALPHATUBULIN"/>
</dbReference>
<evidence type="ECO:0000256" key="2">
    <source>
        <dbReference type="ARBA" id="ARBA00004245"/>
    </source>
</evidence>
<keyword evidence="6 11" id="KW-0547">Nucleotide-binding</keyword>
<evidence type="ECO:0000256" key="3">
    <source>
        <dbReference type="ARBA" id="ARBA00009636"/>
    </source>
</evidence>
<dbReference type="Gene3D" id="3.30.1330.20">
    <property type="entry name" value="Tubulin/FtsZ, C-terminal domain"/>
    <property type="match status" value="2"/>
</dbReference>
<evidence type="ECO:0000256" key="10">
    <source>
        <dbReference type="ARBA" id="ARBA00049117"/>
    </source>
</evidence>
<evidence type="ECO:0000256" key="4">
    <source>
        <dbReference type="ARBA" id="ARBA00022490"/>
    </source>
</evidence>
<comment type="similarity">
    <text evidence="3 11">Belongs to the tubulin family.</text>
</comment>
<evidence type="ECO:0000256" key="6">
    <source>
        <dbReference type="ARBA" id="ARBA00022741"/>
    </source>
</evidence>
<keyword evidence="8 11" id="KW-0342">GTP-binding</keyword>
<dbReference type="InterPro" id="IPR036525">
    <property type="entry name" value="Tubulin/FtsZ_GTPase_sf"/>
</dbReference>
<dbReference type="SMART" id="SM00865">
    <property type="entry name" value="Tubulin_C"/>
    <property type="match status" value="1"/>
</dbReference>
<sequence>MLRECISIHVGQAGVQIGNACWELYCLEHGIQPDGQMPSDKTLGGGDDSFNTFFSETGAGKHVPRAVFVDLEPTVIANLKIKNVYVVLDELITGKEDAANNYARGHYTIGKEIIDLVLDRIRKLADQCTGLQGFLVFHSFGGGTGSGFTSLLMERLSVDYGKKSKLEFAIYPAPQVSTAVVEPYNSILTTHTTLEHSDCAFMVDNEAIYDICRRNLDIERPTYTNLNRLISQIVSSITASLRFDGALNVDLTEFQTNLVPYPRIHFPLATYAPVISAEKAYHEQLSVAEITNACFEPANQMTKRTIQFVDWCPTGFKVGINYQPPTVVPGGDLAKVQRAVCMLSNTTAIAEAWARLDHKFDLMYAKRAFVHWYVGEGMEEGEFSEAREHMAALEKDYEEVGVDSIEGDGEEEGEEY</sequence>
<comment type="caution">
    <text evidence="14">The sequence shown here is derived from an EMBL/GenBank/DDBJ whole genome shotgun (WGS) entry which is preliminary data.</text>
</comment>
<dbReference type="AlphaFoldDB" id="Q4S6A2"/>
<protein>
    <recommendedName>
        <fullName evidence="11">Tubulin alpha chain</fullName>
    </recommendedName>
</protein>
<dbReference type="EMBL" id="CAAE01014729">
    <property type="protein sequence ID" value="CAG03830.1"/>
    <property type="molecule type" value="Genomic_DNA"/>
</dbReference>
<dbReference type="PROSITE" id="PS00227">
    <property type="entry name" value="TUBULIN"/>
    <property type="match status" value="1"/>
</dbReference>
<evidence type="ECO:0000259" key="12">
    <source>
        <dbReference type="SMART" id="SM00864"/>
    </source>
</evidence>
<feature type="domain" description="Tubulin/FtsZ 2-layer sandwich" evidence="13">
    <location>
        <begin position="247"/>
        <end position="358"/>
    </location>
</feature>
<evidence type="ECO:0000256" key="7">
    <source>
        <dbReference type="ARBA" id="ARBA00022801"/>
    </source>
</evidence>
<dbReference type="Gene3D" id="3.40.50.1440">
    <property type="entry name" value="Tubulin/FtsZ, GTPase domain"/>
    <property type="match status" value="1"/>
</dbReference>
<name>Q4S6A2_TETNG</name>
<dbReference type="InterPro" id="IPR008280">
    <property type="entry name" value="Tub_FtsZ_C"/>
</dbReference>
<dbReference type="GO" id="GO:0005200">
    <property type="term" value="F:structural constituent of cytoskeleton"/>
    <property type="evidence" value="ECO:0007669"/>
    <property type="project" value="InterPro"/>
</dbReference>
<dbReference type="Pfam" id="PF03953">
    <property type="entry name" value="Tubulin_C"/>
    <property type="match status" value="1"/>
</dbReference>
<keyword evidence="9" id="KW-0206">Cytoskeleton</keyword>
<dbReference type="InterPro" id="IPR037103">
    <property type="entry name" value="Tubulin/FtsZ-like_C"/>
</dbReference>
<keyword evidence="7" id="KW-0378">Hydrolase</keyword>
<dbReference type="FunFam" id="3.30.1330.20:FF:000022">
    <property type="entry name" value="Tubulin alpha chain"/>
    <property type="match status" value="1"/>
</dbReference>
<feature type="domain" description="Tubulin/FtsZ GTPase" evidence="12">
    <location>
        <begin position="50"/>
        <end position="245"/>
    </location>
</feature>
<dbReference type="OrthoDB" id="6073114at2759"/>
<dbReference type="KEGG" id="tng:GSTEN00023377G001"/>
<dbReference type="SUPFAM" id="SSF52490">
    <property type="entry name" value="Tubulin nucleotide-binding domain-like"/>
    <property type="match status" value="1"/>
</dbReference>
<comment type="subcellular location">
    <subcellularLocation>
        <location evidence="2">Cytoplasm</location>
        <location evidence="2">Cytoskeleton</location>
    </subcellularLocation>
</comment>
<dbReference type="CDD" id="cd02186">
    <property type="entry name" value="alpha_tubulin"/>
    <property type="match status" value="1"/>
</dbReference>
<keyword evidence="5 11" id="KW-0493">Microtubule</keyword>
<evidence type="ECO:0000256" key="9">
    <source>
        <dbReference type="ARBA" id="ARBA00023212"/>
    </source>
</evidence>
<dbReference type="FunFam" id="3.40.50.1440:FF:000002">
    <property type="entry name" value="Tubulin alpha chain"/>
    <property type="match status" value="1"/>
</dbReference>
<dbReference type="GO" id="GO:0007017">
    <property type="term" value="P:microtubule-based process"/>
    <property type="evidence" value="ECO:0007669"/>
    <property type="project" value="InterPro"/>
</dbReference>
<comment type="function">
    <text evidence="11">Tubulin is the major constituent of microtubules, a cylinder consisting of laterally associated linear protofilaments composed of alpha- and beta-tubulin heterodimers. Microtubules grow by the addition of GTP-tubulin dimers to the microtubule end, where a stabilizing cap forms. Below the cap, tubulin dimers are in GDP-bound state, owing to GTPase activity of alpha-tubulin.</text>
</comment>
<dbReference type="InterPro" id="IPR023123">
    <property type="entry name" value="Tubulin_C"/>
</dbReference>